<gene>
    <name evidence="1" type="ORF">RHGRI_032960</name>
</gene>
<accession>A0AAV6IDU9</accession>
<evidence type="ECO:0000313" key="2">
    <source>
        <dbReference type="Proteomes" id="UP000823749"/>
    </source>
</evidence>
<comment type="caution">
    <text evidence="1">The sequence shown here is derived from an EMBL/GenBank/DDBJ whole genome shotgun (WGS) entry which is preliminary data.</text>
</comment>
<sequence>MYLMKTASHGNIIGPFLEKPYSSADILKSSLKMVFCRWKEDEEDDEKADEDELRMVDTDIGTGQCTDVMEADSPRSEECSRVPDGDITRPSSCDVRLVGGRNPMDLMGALEKSQSELASILSEKNKLKIIIVSQKLWGPSFAFHLCNCLGKYTSFCYRVLVWD</sequence>
<proteinExistence type="predicted"/>
<dbReference type="AlphaFoldDB" id="A0AAV6IDU9"/>
<dbReference type="EMBL" id="JACTNZ010000011">
    <property type="protein sequence ID" value="KAG5526872.1"/>
    <property type="molecule type" value="Genomic_DNA"/>
</dbReference>
<dbReference type="Proteomes" id="UP000823749">
    <property type="component" value="Chromosome 11"/>
</dbReference>
<reference evidence="1" key="1">
    <citation type="submission" date="2020-08" db="EMBL/GenBank/DDBJ databases">
        <title>Plant Genome Project.</title>
        <authorList>
            <person name="Zhang R.-G."/>
        </authorList>
    </citation>
    <scope>NUCLEOTIDE SEQUENCE</scope>
    <source>
        <strain evidence="1">WSP0</strain>
        <tissue evidence="1">Leaf</tissue>
    </source>
</reference>
<organism evidence="1 2">
    <name type="scientific">Rhododendron griersonianum</name>
    <dbReference type="NCBI Taxonomy" id="479676"/>
    <lineage>
        <taxon>Eukaryota</taxon>
        <taxon>Viridiplantae</taxon>
        <taxon>Streptophyta</taxon>
        <taxon>Embryophyta</taxon>
        <taxon>Tracheophyta</taxon>
        <taxon>Spermatophyta</taxon>
        <taxon>Magnoliopsida</taxon>
        <taxon>eudicotyledons</taxon>
        <taxon>Gunneridae</taxon>
        <taxon>Pentapetalae</taxon>
        <taxon>asterids</taxon>
        <taxon>Ericales</taxon>
        <taxon>Ericaceae</taxon>
        <taxon>Ericoideae</taxon>
        <taxon>Rhodoreae</taxon>
        <taxon>Rhododendron</taxon>
    </lineage>
</organism>
<protein>
    <submittedName>
        <fullName evidence="1">Uncharacterized protein</fullName>
    </submittedName>
</protein>
<keyword evidence="2" id="KW-1185">Reference proteome</keyword>
<evidence type="ECO:0000313" key="1">
    <source>
        <dbReference type="EMBL" id="KAG5526872.1"/>
    </source>
</evidence>
<name>A0AAV6IDU9_9ERIC</name>